<dbReference type="AlphaFoldDB" id="A0A1H9P0P8"/>
<evidence type="ECO:0000313" key="2">
    <source>
        <dbReference type="EMBL" id="SER41495.1"/>
    </source>
</evidence>
<feature type="region of interest" description="Disordered" evidence="1">
    <location>
        <begin position="1"/>
        <end position="39"/>
    </location>
</feature>
<name>A0A1H9P0P8_9HYPH</name>
<protein>
    <submittedName>
        <fullName evidence="2">Uncharacterized protein</fullName>
    </submittedName>
</protein>
<gene>
    <name evidence="2" type="ORF">SAMN05216548_11810</name>
</gene>
<feature type="compositionally biased region" description="Basic and acidic residues" evidence="1">
    <location>
        <begin position="1"/>
        <end position="20"/>
    </location>
</feature>
<feature type="compositionally biased region" description="Basic and acidic residues" evidence="1">
    <location>
        <begin position="27"/>
        <end position="39"/>
    </location>
</feature>
<reference evidence="2 3" key="1">
    <citation type="submission" date="2016-10" db="EMBL/GenBank/DDBJ databases">
        <authorList>
            <person name="de Groot N.N."/>
        </authorList>
    </citation>
    <scope>NUCLEOTIDE SEQUENCE [LARGE SCALE GENOMIC DNA]</scope>
    <source>
        <strain evidence="2 3">A52C2</strain>
    </source>
</reference>
<dbReference type="STRING" id="1855383.SAMN05216548_11810"/>
<dbReference type="Proteomes" id="UP000199647">
    <property type="component" value="Unassembled WGS sequence"/>
</dbReference>
<keyword evidence="3" id="KW-1185">Reference proteome</keyword>
<proteinExistence type="predicted"/>
<organism evidence="2 3">
    <name type="scientific">Faunimonas pinastri</name>
    <dbReference type="NCBI Taxonomy" id="1855383"/>
    <lineage>
        <taxon>Bacteria</taxon>
        <taxon>Pseudomonadati</taxon>
        <taxon>Pseudomonadota</taxon>
        <taxon>Alphaproteobacteria</taxon>
        <taxon>Hyphomicrobiales</taxon>
        <taxon>Afifellaceae</taxon>
        <taxon>Faunimonas</taxon>
    </lineage>
</organism>
<accession>A0A1H9P0P8</accession>
<evidence type="ECO:0000256" key="1">
    <source>
        <dbReference type="SAM" id="MobiDB-lite"/>
    </source>
</evidence>
<evidence type="ECO:0000313" key="3">
    <source>
        <dbReference type="Proteomes" id="UP000199647"/>
    </source>
</evidence>
<dbReference type="EMBL" id="FOFG01000018">
    <property type="protein sequence ID" value="SER41495.1"/>
    <property type="molecule type" value="Genomic_DNA"/>
</dbReference>
<sequence length="39" mass="4354">MDLEDHAAIERRFTTGRHDAFGTGKVAGDEGKPRRRLDA</sequence>